<dbReference type="NCBIfam" id="TIGR00466">
    <property type="entry name" value="kdsB"/>
    <property type="match status" value="1"/>
</dbReference>
<evidence type="ECO:0000313" key="6">
    <source>
        <dbReference type="EMBL" id="AFU97517.1"/>
    </source>
</evidence>
<dbReference type="EC" id="2.7.7.38" evidence="5"/>
<dbReference type="HOGENOM" id="CLU_065038_1_0_6"/>
<sequence length="253" mass="27402">MQFTVIIPARYSSSRLPGKPLADIGGKPMIQRVVEQARLSQAARVVVATDDARIADTVRAFGAEVCMTKASHVSGTDRLQEVAEQLGLADDALVVNVQGDEPLIPPEVINQVAGNLASNPAARMATLCEPIEHLADVKNPNVVKAVFDRNGMALYFSRAPMPWARDAFASAPDDMPAGVEFYRHIGLYAYRVGLLNDFVTWPQSALEKTESLEQLRVLEQGERIHIAPSLLPVPGGVDTPADLERVRARLAAS</sequence>
<dbReference type="UniPathway" id="UPA00030"/>
<dbReference type="Proteomes" id="UP000000466">
    <property type="component" value="Chromosome"/>
</dbReference>
<comment type="similarity">
    <text evidence="5">Belongs to the KdsB family.</text>
</comment>
<keyword evidence="2 5" id="KW-0808">Transferase</keyword>
<dbReference type="Pfam" id="PF02348">
    <property type="entry name" value="CTP_transf_3"/>
    <property type="match status" value="1"/>
</dbReference>
<dbReference type="GO" id="GO:0009103">
    <property type="term" value="P:lipopolysaccharide biosynthetic process"/>
    <property type="evidence" value="ECO:0007669"/>
    <property type="project" value="UniProtKB-UniRule"/>
</dbReference>
<dbReference type="AlphaFoldDB" id="K4KU65"/>
<dbReference type="InterPro" id="IPR004528">
    <property type="entry name" value="KdsB"/>
</dbReference>
<comment type="pathway">
    <text evidence="5">Nucleotide-sugar biosynthesis; CMP-3-deoxy-D-manno-octulosonate biosynthesis; CMP-3-deoxy-D-manno-octulosonate from 3-deoxy-D-manno-octulosonate and CTP: step 1/1.</text>
</comment>
<name>K4KU65_SIMAS</name>
<dbReference type="UniPathway" id="UPA00358">
    <property type="reaction ID" value="UER00476"/>
</dbReference>
<dbReference type="GO" id="GO:0033468">
    <property type="term" value="P:CMP-keto-3-deoxy-D-manno-octulosonic acid biosynthetic process"/>
    <property type="evidence" value="ECO:0007669"/>
    <property type="project" value="UniProtKB-UniRule"/>
</dbReference>
<evidence type="ECO:0000256" key="5">
    <source>
        <dbReference type="HAMAP-Rule" id="MF_00057"/>
    </source>
</evidence>
<organism evidence="6 7">
    <name type="scientific">Simiduia agarivorans (strain DSM 21679 / JCM 13881 / BCRC 17597 / SA1)</name>
    <dbReference type="NCBI Taxonomy" id="1117647"/>
    <lineage>
        <taxon>Bacteria</taxon>
        <taxon>Pseudomonadati</taxon>
        <taxon>Pseudomonadota</taxon>
        <taxon>Gammaproteobacteria</taxon>
        <taxon>Cellvibrionales</taxon>
        <taxon>Cellvibrionaceae</taxon>
        <taxon>Simiduia</taxon>
    </lineage>
</organism>
<evidence type="ECO:0000256" key="3">
    <source>
        <dbReference type="ARBA" id="ARBA00022695"/>
    </source>
</evidence>
<dbReference type="eggNOG" id="COG1212">
    <property type="taxonomic scope" value="Bacteria"/>
</dbReference>
<dbReference type="Gene3D" id="3.90.550.10">
    <property type="entry name" value="Spore Coat Polysaccharide Biosynthesis Protein SpsA, Chain A"/>
    <property type="match status" value="1"/>
</dbReference>
<keyword evidence="4 5" id="KW-0448">Lipopolysaccharide biosynthesis</keyword>
<keyword evidence="3 5" id="KW-0548">Nucleotidyltransferase</keyword>
<comment type="catalytic activity">
    <reaction evidence="5">
        <text>3-deoxy-alpha-D-manno-oct-2-ulosonate + CTP = CMP-3-deoxy-beta-D-manno-octulosonate + diphosphate</text>
        <dbReference type="Rhea" id="RHEA:23448"/>
        <dbReference type="ChEBI" id="CHEBI:33019"/>
        <dbReference type="ChEBI" id="CHEBI:37563"/>
        <dbReference type="ChEBI" id="CHEBI:85986"/>
        <dbReference type="ChEBI" id="CHEBI:85987"/>
        <dbReference type="EC" id="2.7.7.38"/>
    </reaction>
</comment>
<dbReference type="InterPro" id="IPR029044">
    <property type="entry name" value="Nucleotide-diphossugar_trans"/>
</dbReference>
<dbReference type="STRING" id="1117647.M5M_01450"/>
<comment type="function">
    <text evidence="5">Activates KDO (a required 8-carbon sugar) for incorporation into bacterial lipopolysaccharide in Gram-negative bacteria.</text>
</comment>
<evidence type="ECO:0000256" key="1">
    <source>
        <dbReference type="ARBA" id="ARBA00004370"/>
    </source>
</evidence>
<dbReference type="PANTHER" id="PTHR42866">
    <property type="entry name" value="3-DEOXY-MANNO-OCTULOSONATE CYTIDYLYLTRANSFERASE"/>
    <property type="match status" value="1"/>
</dbReference>
<dbReference type="FunFam" id="3.90.550.10:FF:000011">
    <property type="entry name" value="3-deoxy-manno-octulosonate cytidylyltransferase"/>
    <property type="match status" value="1"/>
</dbReference>
<dbReference type="NCBIfam" id="NF003952">
    <property type="entry name" value="PRK05450.1-5"/>
    <property type="match status" value="1"/>
</dbReference>
<reference evidence="6 7" key="1">
    <citation type="journal article" date="2013" name="Genome Announc.">
        <title>Complete genome sequence of Simiduia agarivorans SA1(T), a marine bacterium able to degrade a variety of polysaccharides.</title>
        <authorList>
            <person name="Lin S.Y."/>
            <person name="Shieh W.Y."/>
            <person name="Chen J.S."/>
            <person name="Tang S.L."/>
        </authorList>
    </citation>
    <scope>NUCLEOTIDE SEQUENCE [LARGE SCALE GENOMIC DNA]</scope>
    <source>
        <strain evidence="7">DSM 21679 / JCM 13881 / BCRC 17597 / SA1</strain>
    </source>
</reference>
<dbReference type="GO" id="GO:0008690">
    <property type="term" value="F:3-deoxy-manno-octulosonate cytidylyltransferase activity"/>
    <property type="evidence" value="ECO:0007669"/>
    <property type="project" value="UniProtKB-UniRule"/>
</dbReference>
<dbReference type="SUPFAM" id="SSF53448">
    <property type="entry name" value="Nucleotide-diphospho-sugar transferases"/>
    <property type="match status" value="1"/>
</dbReference>
<keyword evidence="5" id="KW-0963">Cytoplasm</keyword>
<dbReference type="KEGG" id="saga:M5M_01450"/>
<dbReference type="EMBL" id="CP003746">
    <property type="protein sequence ID" value="AFU97517.1"/>
    <property type="molecule type" value="Genomic_DNA"/>
</dbReference>
<protein>
    <recommendedName>
        <fullName evidence="5">3-deoxy-manno-octulosonate cytidylyltransferase</fullName>
        <ecNumber evidence="5">2.7.7.38</ecNumber>
    </recommendedName>
    <alternativeName>
        <fullName evidence="5">CMP-2-keto-3-deoxyoctulosonic acid synthase</fullName>
        <shortName evidence="5">CKS</shortName>
        <shortName evidence="5">CMP-KDO synthase</shortName>
    </alternativeName>
</protein>
<dbReference type="NCBIfam" id="NF009905">
    <property type="entry name" value="PRK13368.1"/>
    <property type="match status" value="1"/>
</dbReference>
<dbReference type="CDD" id="cd02517">
    <property type="entry name" value="CMP-KDO-Synthetase"/>
    <property type="match status" value="1"/>
</dbReference>
<dbReference type="RefSeq" id="WP_015045690.1">
    <property type="nucleotide sequence ID" value="NC_018868.3"/>
</dbReference>
<gene>
    <name evidence="5" type="primary">kdsB</name>
    <name evidence="6" type="ordered locus">M5M_01450</name>
</gene>
<evidence type="ECO:0000313" key="7">
    <source>
        <dbReference type="Proteomes" id="UP000000466"/>
    </source>
</evidence>
<dbReference type="InterPro" id="IPR003329">
    <property type="entry name" value="Cytidylyl_trans"/>
</dbReference>
<comment type="subcellular location">
    <subcellularLocation>
        <location evidence="5">Cytoplasm</location>
    </subcellularLocation>
    <subcellularLocation>
        <location evidence="1">Membrane</location>
    </subcellularLocation>
</comment>
<dbReference type="PANTHER" id="PTHR42866:SF2">
    <property type="entry name" value="3-DEOXY-MANNO-OCTULOSONATE CYTIDYLYLTRANSFERASE, MITOCHONDRIAL"/>
    <property type="match status" value="1"/>
</dbReference>
<dbReference type="GO" id="GO:0005829">
    <property type="term" value="C:cytosol"/>
    <property type="evidence" value="ECO:0007669"/>
    <property type="project" value="TreeGrafter"/>
</dbReference>
<dbReference type="OrthoDB" id="9815559at2"/>
<dbReference type="GO" id="GO:0016020">
    <property type="term" value="C:membrane"/>
    <property type="evidence" value="ECO:0007669"/>
    <property type="project" value="UniProtKB-SubCell"/>
</dbReference>
<dbReference type="HAMAP" id="MF_00057">
    <property type="entry name" value="KdsB"/>
    <property type="match status" value="1"/>
</dbReference>
<keyword evidence="7" id="KW-1185">Reference proteome</keyword>
<evidence type="ECO:0000256" key="4">
    <source>
        <dbReference type="ARBA" id="ARBA00022985"/>
    </source>
</evidence>
<comment type="pathway">
    <text evidence="5">Bacterial outer membrane biogenesis; lipopolysaccharide biosynthesis.</text>
</comment>
<evidence type="ECO:0000256" key="2">
    <source>
        <dbReference type="ARBA" id="ARBA00022679"/>
    </source>
</evidence>
<accession>K4KU65</accession>
<dbReference type="NCBIfam" id="NF003950">
    <property type="entry name" value="PRK05450.1-3"/>
    <property type="match status" value="1"/>
</dbReference>
<proteinExistence type="inferred from homology"/>